<protein>
    <submittedName>
        <fullName evidence="11">ABCG2 protein</fullName>
    </submittedName>
</protein>
<dbReference type="SUPFAM" id="SSF52540">
    <property type="entry name" value="P-loop containing nucleoside triphosphate hydrolases"/>
    <property type="match status" value="1"/>
</dbReference>
<dbReference type="GO" id="GO:0008514">
    <property type="term" value="F:organic anion transmembrane transporter activity"/>
    <property type="evidence" value="ECO:0007669"/>
    <property type="project" value="UniProtKB-ARBA"/>
</dbReference>
<feature type="non-terminal residue" evidence="11">
    <location>
        <position position="628"/>
    </location>
</feature>
<keyword evidence="4 9" id="KW-0812">Transmembrane</keyword>
<dbReference type="Pfam" id="PF19055">
    <property type="entry name" value="ABC2_membrane_7"/>
    <property type="match status" value="1"/>
</dbReference>
<feature type="transmembrane region" description="Helical" evidence="9">
    <location>
        <begin position="603"/>
        <end position="621"/>
    </location>
</feature>
<gene>
    <name evidence="11" type="primary">Abcg2_0</name>
    <name evidence="11" type="ORF">RHYJUB_R10794</name>
</gene>
<dbReference type="PANTHER" id="PTHR19241">
    <property type="entry name" value="ATP-BINDING CASSETTE TRANSPORTER"/>
    <property type="match status" value="1"/>
</dbReference>
<dbReference type="InterPro" id="IPR043926">
    <property type="entry name" value="ABCG_dom"/>
</dbReference>
<evidence type="ECO:0000256" key="8">
    <source>
        <dbReference type="ARBA" id="ARBA00023136"/>
    </source>
</evidence>
<feature type="non-terminal residue" evidence="11">
    <location>
        <position position="1"/>
    </location>
</feature>
<dbReference type="GO" id="GO:0016887">
    <property type="term" value="F:ATP hydrolysis activity"/>
    <property type="evidence" value="ECO:0007669"/>
    <property type="project" value="InterPro"/>
</dbReference>
<dbReference type="GO" id="GO:0005524">
    <property type="term" value="F:ATP binding"/>
    <property type="evidence" value="ECO:0007669"/>
    <property type="project" value="UniProtKB-KW"/>
</dbReference>
<evidence type="ECO:0000256" key="3">
    <source>
        <dbReference type="ARBA" id="ARBA00022448"/>
    </source>
</evidence>
<feature type="transmembrane region" description="Helical" evidence="9">
    <location>
        <begin position="510"/>
        <end position="536"/>
    </location>
</feature>
<dbReference type="EMBL" id="VZRY01000555">
    <property type="protein sequence ID" value="NWW84726.1"/>
    <property type="molecule type" value="Genomic_DNA"/>
</dbReference>
<dbReference type="Pfam" id="PF00005">
    <property type="entry name" value="ABC_tran"/>
    <property type="match status" value="1"/>
</dbReference>
<dbReference type="InterPro" id="IPR003593">
    <property type="entry name" value="AAA+_ATPase"/>
</dbReference>
<evidence type="ECO:0000256" key="9">
    <source>
        <dbReference type="SAM" id="Phobius"/>
    </source>
</evidence>
<dbReference type="OrthoDB" id="66620at2759"/>
<dbReference type="FunFam" id="3.40.50.300:FF:000622">
    <property type="entry name" value="ATP-binding cassette sub-family G member 2"/>
    <property type="match status" value="1"/>
</dbReference>
<evidence type="ECO:0000256" key="5">
    <source>
        <dbReference type="ARBA" id="ARBA00022741"/>
    </source>
</evidence>
<feature type="transmembrane region" description="Helical" evidence="9">
    <location>
        <begin position="476"/>
        <end position="498"/>
    </location>
</feature>
<dbReference type="AlphaFoldDB" id="A0A7K6RFD0"/>
<dbReference type="InterPro" id="IPR027417">
    <property type="entry name" value="P-loop_NTPase"/>
</dbReference>
<evidence type="ECO:0000256" key="2">
    <source>
        <dbReference type="ARBA" id="ARBA00005814"/>
    </source>
</evidence>
<evidence type="ECO:0000256" key="1">
    <source>
        <dbReference type="ARBA" id="ARBA00004141"/>
    </source>
</evidence>
<sequence>GSVLTFHNICYHVKVKTGFLCCKKTADKEVLRGVNGIMRPGLNAILGPTGSGKSSLLDILAARKDPHGLSGDILINGGPQPANFKCTSGYVVQDDVVMGTLTVRENLKFSAALRLPKSVKEQEKNERVNQIIKELGLSKVADSKVGTQFTRGVSGGERKRTNIGMELITDPAILFLDEPTTGLDASTANAVLLLLKRMAKQGKTIIFSIHQPRYSIFRLFDNLTLLAAGRVLYHGPAQHAIEYFQTIGYECEPYNNPADFFLDVINGDSTAVAMSKTDETNSADSIEERTEYDKTLAEKLAEKYSNSAYYQETKAALENICLGNKKKTKVVFRQITSVNSFLHQLKWVSKRTFKNLVGNPQASIAQVCVTALLGLVVGAIFFGLKEDAAGLQNRVGAMFFLTTNQCFSSISAIELFVVEKKIFTHEYISGYYRTSAYFISKLMADLIPMRTIPSIIFTCIIYFMLGKYGLKPTVEAFFTMMFTLMMVSYTATSMALAIAAGQSVVAVANLLMTIAFVFMIIFSGLLVNLTSIMSWLSWLKYFSIPRYGMTALQINELTGLNFCGSAQTKFINVSVFIRRWCTGDEYLKNQGIDASSWGLWQNHLALACMTAIFLTIAYLKLHFMKKFS</sequence>
<keyword evidence="5" id="KW-0547">Nucleotide-binding</keyword>
<accession>A0A7K6RFD0</accession>
<keyword evidence="3" id="KW-0813">Transport</keyword>
<evidence type="ECO:0000313" key="12">
    <source>
        <dbReference type="Proteomes" id="UP000570016"/>
    </source>
</evidence>
<keyword evidence="7 9" id="KW-1133">Transmembrane helix</keyword>
<comment type="similarity">
    <text evidence="2">Belongs to the ABC transporter superfamily. ABCG family. Eye pigment precursor importer (TC 3.A.1.204) subfamily.</text>
</comment>
<evidence type="ECO:0000256" key="6">
    <source>
        <dbReference type="ARBA" id="ARBA00022840"/>
    </source>
</evidence>
<dbReference type="InterPro" id="IPR013525">
    <property type="entry name" value="ABC2_TM"/>
</dbReference>
<evidence type="ECO:0000256" key="4">
    <source>
        <dbReference type="ARBA" id="ARBA00022692"/>
    </source>
</evidence>
<name>A0A7K6RFD0_9AVES</name>
<dbReference type="GO" id="GO:0140359">
    <property type="term" value="F:ABC-type transporter activity"/>
    <property type="evidence" value="ECO:0007669"/>
    <property type="project" value="InterPro"/>
</dbReference>
<reference evidence="11 12" key="1">
    <citation type="submission" date="2019-09" db="EMBL/GenBank/DDBJ databases">
        <title>Bird 10,000 Genomes (B10K) Project - Family phase.</title>
        <authorList>
            <person name="Zhang G."/>
        </authorList>
    </citation>
    <scope>NUCLEOTIDE SEQUENCE [LARGE SCALE GENOMIC DNA]</scope>
    <source>
        <strain evidence="11">B10K-DU-029-58</strain>
        <tissue evidence="11">Muscle</tissue>
    </source>
</reference>
<feature type="domain" description="ABC transporter" evidence="10">
    <location>
        <begin position="4"/>
        <end position="253"/>
    </location>
</feature>
<dbReference type="Gene3D" id="3.40.50.300">
    <property type="entry name" value="P-loop containing nucleotide triphosphate hydrolases"/>
    <property type="match status" value="1"/>
</dbReference>
<proteinExistence type="inferred from homology"/>
<dbReference type="SMART" id="SM00382">
    <property type="entry name" value="AAA"/>
    <property type="match status" value="1"/>
</dbReference>
<dbReference type="InterPro" id="IPR003439">
    <property type="entry name" value="ABC_transporter-like_ATP-bd"/>
</dbReference>
<keyword evidence="12" id="KW-1185">Reference proteome</keyword>
<dbReference type="Pfam" id="PF01061">
    <property type="entry name" value="ABC2_membrane"/>
    <property type="match status" value="1"/>
</dbReference>
<comment type="subcellular location">
    <subcellularLocation>
        <location evidence="1">Membrane</location>
        <topology evidence="1">Multi-pass membrane protein</topology>
    </subcellularLocation>
</comment>
<evidence type="ECO:0000256" key="7">
    <source>
        <dbReference type="ARBA" id="ARBA00022989"/>
    </source>
</evidence>
<keyword evidence="6" id="KW-0067">ATP-binding</keyword>
<organism evidence="11 12">
    <name type="scientific">Rhynochetos jubatus</name>
    <name type="common">kagu</name>
    <dbReference type="NCBI Taxonomy" id="54386"/>
    <lineage>
        <taxon>Eukaryota</taxon>
        <taxon>Metazoa</taxon>
        <taxon>Chordata</taxon>
        <taxon>Craniata</taxon>
        <taxon>Vertebrata</taxon>
        <taxon>Euteleostomi</taxon>
        <taxon>Archelosauria</taxon>
        <taxon>Archosauria</taxon>
        <taxon>Dinosauria</taxon>
        <taxon>Saurischia</taxon>
        <taxon>Theropoda</taxon>
        <taxon>Coelurosauria</taxon>
        <taxon>Aves</taxon>
        <taxon>Neognathae</taxon>
        <taxon>Neoaves</taxon>
        <taxon>Phaethontimorphae</taxon>
        <taxon>Eurypygiformes</taxon>
        <taxon>Rhynochetidae</taxon>
        <taxon>Rhynochetos</taxon>
    </lineage>
</organism>
<dbReference type="PROSITE" id="PS50893">
    <property type="entry name" value="ABC_TRANSPORTER_2"/>
    <property type="match status" value="1"/>
</dbReference>
<evidence type="ECO:0000313" key="11">
    <source>
        <dbReference type="EMBL" id="NWW84726.1"/>
    </source>
</evidence>
<dbReference type="Proteomes" id="UP000570016">
    <property type="component" value="Unassembled WGS sequence"/>
</dbReference>
<evidence type="ECO:0000259" key="10">
    <source>
        <dbReference type="PROSITE" id="PS50893"/>
    </source>
</evidence>
<comment type="caution">
    <text evidence="11">The sequence shown here is derived from an EMBL/GenBank/DDBJ whole genome shotgun (WGS) entry which is preliminary data.</text>
</comment>
<dbReference type="CDD" id="cd03213">
    <property type="entry name" value="ABCG_EPDR"/>
    <property type="match status" value="1"/>
</dbReference>
<feature type="transmembrane region" description="Helical" evidence="9">
    <location>
        <begin position="451"/>
        <end position="470"/>
    </location>
</feature>
<feature type="transmembrane region" description="Helical" evidence="9">
    <location>
        <begin position="364"/>
        <end position="384"/>
    </location>
</feature>
<keyword evidence="8 9" id="KW-0472">Membrane</keyword>
<dbReference type="GO" id="GO:0015562">
    <property type="term" value="F:efflux transmembrane transporter activity"/>
    <property type="evidence" value="ECO:0007669"/>
    <property type="project" value="UniProtKB-ARBA"/>
</dbReference>
<dbReference type="GO" id="GO:0016324">
    <property type="term" value="C:apical plasma membrane"/>
    <property type="evidence" value="ECO:0007669"/>
    <property type="project" value="UniProtKB-ARBA"/>
</dbReference>